<gene>
    <name evidence="1" type="ORF">AALT52_01320</name>
</gene>
<dbReference type="EMBL" id="JBCLUF010000003">
    <property type="protein sequence ID" value="MEY8661539.1"/>
    <property type="molecule type" value="Genomic_DNA"/>
</dbReference>
<organism evidence="1 2">
    <name type="scientific">Ligilactobacillus faecis</name>
    <dbReference type="NCBI Taxonomy" id="762833"/>
    <lineage>
        <taxon>Bacteria</taxon>
        <taxon>Bacillati</taxon>
        <taxon>Bacillota</taxon>
        <taxon>Bacilli</taxon>
        <taxon>Lactobacillales</taxon>
        <taxon>Lactobacillaceae</taxon>
        <taxon>Ligilactobacillus</taxon>
    </lineage>
</organism>
<sequence length="632" mass="71898">MVSNVNTDLKSRLSNFFKRRADEEKKLKKSKLVRESYLKEILPKYCYFFHSDYFEVGNEVAQILTIIMRNDVDRKKAPFWGVRLFPRGLGKNVKGRLISQLSTKDDNWIKDNMSEAEKAIQSEYKDFDPKNFDSDSVVAKIRDLKQIHADVKSGAYHGVEFKVLLKAPTLEELDRAREAYRISLNTFEGVHAEPFEGQQREDYQKLYTSPDTQLGAAFNKKMYTSQELAGSYYLVSKGVNDLTGEYVGLSTGDINNTAAIFDVDDWLDNVVVASDFAARTRSNFDKNVQKNARSATLWGKKIAEAALIENHRVVHIVLDGTDMESIGTDLSQITVKLELGRGAINPFQIFGRKDDQITSYPKATEKIRLMIQQISPSLSDTDLNDDLTDILKDFYIDKGLWKANAQENESILSLVGIPNDEYPLLRDFIKYLDVYYTKYVKEGNKQGIKSIRKLRGAFKKMREENGDIFNKITDNQVNIAHNMPQAIYDFSNMSGRGEGIAMAQLINTLSYATQSLERGDVLIIHGTESISDSVKDFVAGTLEKLRKSDVRIAYLYNDILKAIDDADFNRLANADYTLFGSMPEKALEKYSDVLNANIPKALRDKLTTNGDDLIYYLSRGREKFLFELDLVL</sequence>
<reference evidence="1 2" key="1">
    <citation type="submission" date="2024-03" db="EMBL/GenBank/DDBJ databases">
        <title>Mouse gut bacterial collection (mGBC) of GemPharmatech.</title>
        <authorList>
            <person name="He Y."/>
            <person name="Dong L."/>
            <person name="Wu D."/>
            <person name="Gao X."/>
            <person name="Lin Z."/>
        </authorList>
    </citation>
    <scope>NUCLEOTIDE SEQUENCE [LARGE SCALE GENOMIC DNA]</scope>
    <source>
        <strain evidence="1 2">15-30</strain>
    </source>
</reference>
<name>A0ABV4DM36_9LACO</name>
<proteinExistence type="predicted"/>
<evidence type="ECO:0008006" key="3">
    <source>
        <dbReference type="Google" id="ProtNLM"/>
    </source>
</evidence>
<keyword evidence="2" id="KW-1185">Reference proteome</keyword>
<comment type="caution">
    <text evidence="1">The sequence shown here is derived from an EMBL/GenBank/DDBJ whole genome shotgun (WGS) entry which is preliminary data.</text>
</comment>
<accession>A0ABV4DM36</accession>
<dbReference type="RefSeq" id="WP_369940340.1">
    <property type="nucleotide sequence ID" value="NZ_JBCLUF010000003.1"/>
</dbReference>
<dbReference type="Gene3D" id="1.10.8.730">
    <property type="match status" value="1"/>
</dbReference>
<protein>
    <recommendedName>
        <fullName evidence="3">AIPR protein</fullName>
    </recommendedName>
</protein>
<evidence type="ECO:0000313" key="2">
    <source>
        <dbReference type="Proteomes" id="UP001565236"/>
    </source>
</evidence>
<evidence type="ECO:0000313" key="1">
    <source>
        <dbReference type="EMBL" id="MEY8661539.1"/>
    </source>
</evidence>
<dbReference type="Proteomes" id="UP001565236">
    <property type="component" value="Unassembled WGS sequence"/>
</dbReference>